<feature type="transmembrane region" description="Helical" evidence="1">
    <location>
        <begin position="1306"/>
        <end position="1328"/>
    </location>
</feature>
<dbReference type="KEGG" id="ptm:GSPATT00014309001"/>
<proteinExistence type="predicted"/>
<keyword evidence="1" id="KW-1133">Transmembrane helix</keyword>
<dbReference type="InterPro" id="IPR052994">
    <property type="entry name" value="Tiny_macrocysts_regulators"/>
</dbReference>
<reference evidence="2 3" key="1">
    <citation type="journal article" date="2006" name="Nature">
        <title>Global trends of whole-genome duplications revealed by the ciliate Paramecium tetraurelia.</title>
        <authorList>
            <consortium name="Genoscope"/>
            <person name="Aury J.-M."/>
            <person name="Jaillon O."/>
            <person name="Duret L."/>
            <person name="Noel B."/>
            <person name="Jubin C."/>
            <person name="Porcel B.M."/>
            <person name="Segurens B."/>
            <person name="Daubin V."/>
            <person name="Anthouard V."/>
            <person name="Aiach N."/>
            <person name="Arnaiz O."/>
            <person name="Billaut A."/>
            <person name="Beisson J."/>
            <person name="Blanc I."/>
            <person name="Bouhouche K."/>
            <person name="Camara F."/>
            <person name="Duharcourt S."/>
            <person name="Guigo R."/>
            <person name="Gogendeau D."/>
            <person name="Katinka M."/>
            <person name="Keller A.-M."/>
            <person name="Kissmehl R."/>
            <person name="Klotz C."/>
            <person name="Koll F."/>
            <person name="Le Moue A."/>
            <person name="Lepere C."/>
            <person name="Malinsky S."/>
            <person name="Nowacki M."/>
            <person name="Nowak J.K."/>
            <person name="Plattner H."/>
            <person name="Poulain J."/>
            <person name="Ruiz F."/>
            <person name="Serrano V."/>
            <person name="Zagulski M."/>
            <person name="Dessen P."/>
            <person name="Betermier M."/>
            <person name="Weissenbach J."/>
            <person name="Scarpelli C."/>
            <person name="Schachter V."/>
            <person name="Sperling L."/>
            <person name="Meyer E."/>
            <person name="Cohen J."/>
            <person name="Wincker P."/>
        </authorList>
    </citation>
    <scope>NUCLEOTIDE SEQUENCE [LARGE SCALE GENOMIC DNA]</scope>
    <source>
        <strain evidence="2 3">Stock d4-2</strain>
    </source>
</reference>
<accession>A0D8J6</accession>
<feature type="transmembrane region" description="Helical" evidence="1">
    <location>
        <begin position="167"/>
        <end position="191"/>
    </location>
</feature>
<feature type="transmembrane region" description="Helical" evidence="1">
    <location>
        <begin position="212"/>
        <end position="228"/>
    </location>
</feature>
<name>A0D8J6_PARTE</name>
<sequence>MKKEFEKSNKKYIGLTEIFNKMIQITLQSQKSVTLNSTVQLILLFMCKFQLTFFLFYLNYEWQVEKNLYMFNKVLLLIFRIDIFLQTFEVINRFVIYLILSVLIIEKLVCGFLLWDLKNKTRYLYLNKIVGVYIQLYYGWLHILLTTLTCLFLTHQYNQLDVNSLNYIHLLFGILCFILLQLEAIFNLLICEQSIDGKVICFDRLRITVKEYIIQFLNLIIIILFSVMKTSQVISWIIHLLILLSTLINLINLQENQTVIENSKKFIIYLSDSFAIVYIFYSLVQQIVQRQDFQVLIYTIFSFPLLLKIVQKFDNLINTKLDHLAFSRQKVDVFAITQFLIKKQNNQFQPVLFKLYIYNYHQKKCKNTKCICNQSIMYLDPKDAAALTQDIDRDFVHQKLKQIRKYLFNQNVNNIDDIQYYTVLYGVLLANNGWPIQSIKHLNQLIYGKLTSKSSMISVNQSLQNPHSFSATIRKDSSSQTQTDPDKQLDDIKKSYQAKSYKQAIPYQISFDQISLSKIMYIQNEIKENLRYLFGNTSLTSEMHNLSEQIQIFMQQEMMLDKYVKEIKKILKLKLKYYENLMVLIKEKKMSELMKSLMHITNKMILFKTALQSQYEILQSKRLQSLQIFYEAEVFKNYLDAFKMHNQSTLSQEQIQIINKNLNINFNQNDMSYIILKIDDDLQNAELIKYSSNLLQLIEYSSKEELTFEEFLLPFILREHPLLISRFFKIGQSKYYKQFSQTFIRTKNNLAKSIVFSFDNVVQQKQDKIILVGLLQEIVIQSAFIMIDVNQIVGGITNAFFSLLGYNQQLIDNIFDFSIFYQLKISQILPNFNELTQNEDESKVVKFNNVDFYFIDLEVLFNEFSVENCTNVKQQQVILNKLWGKQNTTKFYLTNITIQSYYIYGFYYYIIHLDSSFQRNEYINSSKTQDRFSDDRGKTEQSQNFQISRLEMSIEEAQPGTINQISIQSREGYSEITQNKNKNKNIDLFAVQEVHQEYVEQKVDQFQSILSPNKSTSQLIENQRDKFIQQTLQQDYYTVNTSQKLNKLNRSNDKKEQNIKGEQIMDKLFRDSLKSTEFGVGNSEVIKKFELLSRLTKEKTPSILKLAISTIVIFILIQTISISLVVSILNNDILQFISDVEIIALHASIQGPHDLFFSMRNTISAYQQMGREGYIPNSIVPNLTAPYEKNLGYGYYELRDSLYKQLDNEYLRGFLDGESMELLFMKNNDTQNYALEIKTFRECLFIILQYQYAQMRVLQNKLSASGAPFQVFLFSNYYNIQDKLENITNDILQYSKTRSVQVGLKWSSISICFSILILIIALTIAFQLHQYYKLYDRFLQLLNFVDKQKVQFEIEKLNQLLKVLISNQDCVYSYEFDLQHQESLMQNYIALNKISNSKKNVENNSQLQIPRRYFLIVWTFIACIFQVYIIVTQIKTNDYINKYDDTADFYFMIQNLKFRSGSMYMYREHLFRFKNFTYLTEYDLYRAYLLIDKAQANIQQYLDFTSSFQENKYLVSDQFISFFKYQQTNDLCEFIDQIYIDFMSLYCEKAFDGLLKSGSIAVLNFMSNQIRSQQAINNFTKRVDVNLYELEGSQIVLRSFFRISDEFQVGLKEITTAQNQFTLIITIIFIVYLAIFLYIILFIFKRLLTKEYALLRRIVYLIPQQVVLGDESFERFLKQLALTQELK</sequence>
<protein>
    <recommendedName>
        <fullName evidence="4">Transmembrane protein</fullName>
    </recommendedName>
</protein>
<dbReference type="EMBL" id="CT868330">
    <property type="protein sequence ID" value="CAK79363.1"/>
    <property type="molecule type" value="Genomic_DNA"/>
</dbReference>
<feature type="transmembrane region" description="Helical" evidence="1">
    <location>
        <begin position="136"/>
        <end position="155"/>
    </location>
</feature>
<feature type="transmembrane region" description="Helical" evidence="1">
    <location>
        <begin position="94"/>
        <end position="115"/>
    </location>
</feature>
<feature type="transmembrane region" description="Helical" evidence="1">
    <location>
        <begin position="234"/>
        <end position="254"/>
    </location>
</feature>
<evidence type="ECO:0008006" key="4">
    <source>
        <dbReference type="Google" id="ProtNLM"/>
    </source>
</evidence>
<dbReference type="OrthoDB" id="299008at2759"/>
<feature type="transmembrane region" description="Helical" evidence="1">
    <location>
        <begin position="39"/>
        <end position="58"/>
    </location>
</feature>
<feature type="transmembrane region" description="Helical" evidence="1">
    <location>
        <begin position="266"/>
        <end position="287"/>
    </location>
</feature>
<organism evidence="2 3">
    <name type="scientific">Paramecium tetraurelia</name>
    <dbReference type="NCBI Taxonomy" id="5888"/>
    <lineage>
        <taxon>Eukaryota</taxon>
        <taxon>Sar</taxon>
        <taxon>Alveolata</taxon>
        <taxon>Ciliophora</taxon>
        <taxon>Intramacronucleata</taxon>
        <taxon>Oligohymenophorea</taxon>
        <taxon>Peniculida</taxon>
        <taxon>Parameciidae</taxon>
        <taxon>Paramecium</taxon>
    </lineage>
</organism>
<dbReference type="HOGENOM" id="CLU_002985_0_0_1"/>
<evidence type="ECO:0000256" key="1">
    <source>
        <dbReference type="SAM" id="Phobius"/>
    </source>
</evidence>
<feature type="transmembrane region" description="Helical" evidence="1">
    <location>
        <begin position="1103"/>
        <end position="1129"/>
    </location>
</feature>
<dbReference type="PANTHER" id="PTHR31600:SF2">
    <property type="entry name" value="GAMETE ENRICHED GENE 10 PROTEIN-RELATED"/>
    <property type="match status" value="1"/>
</dbReference>
<dbReference type="InParanoid" id="A0D8J6"/>
<feature type="transmembrane region" description="Helical" evidence="1">
    <location>
        <begin position="1621"/>
        <end position="1644"/>
    </location>
</feature>
<dbReference type="RefSeq" id="XP_001446760.1">
    <property type="nucleotide sequence ID" value="XM_001446723.1"/>
</dbReference>
<keyword evidence="3" id="KW-1185">Reference proteome</keyword>
<evidence type="ECO:0000313" key="3">
    <source>
        <dbReference type="Proteomes" id="UP000000600"/>
    </source>
</evidence>
<feature type="transmembrane region" description="Helical" evidence="1">
    <location>
        <begin position="1413"/>
        <end position="1431"/>
    </location>
</feature>
<dbReference type="GeneID" id="5032544"/>
<dbReference type="PANTHER" id="PTHR31600">
    <property type="entry name" value="TINY MACROCYSTS PROTEIN B-RELATED"/>
    <property type="match status" value="1"/>
</dbReference>
<dbReference type="OMA" id="QESLMQN"/>
<gene>
    <name evidence="2" type="ORF">GSPATT00014309001</name>
</gene>
<keyword evidence="1" id="KW-0472">Membrane</keyword>
<evidence type="ECO:0000313" key="2">
    <source>
        <dbReference type="EMBL" id="CAK79363.1"/>
    </source>
</evidence>
<keyword evidence="1" id="KW-0812">Transmembrane</keyword>
<dbReference type="Proteomes" id="UP000000600">
    <property type="component" value="Unassembled WGS sequence"/>
</dbReference>